<evidence type="ECO:0000313" key="11">
    <source>
        <dbReference type="Proteomes" id="UP001187192"/>
    </source>
</evidence>
<dbReference type="InterPro" id="IPR032675">
    <property type="entry name" value="LRR_dom_sf"/>
</dbReference>
<organism evidence="10 11">
    <name type="scientific">Ficus carica</name>
    <name type="common">Common fig</name>
    <dbReference type="NCBI Taxonomy" id="3494"/>
    <lineage>
        <taxon>Eukaryota</taxon>
        <taxon>Viridiplantae</taxon>
        <taxon>Streptophyta</taxon>
        <taxon>Embryophyta</taxon>
        <taxon>Tracheophyta</taxon>
        <taxon>Spermatophyta</taxon>
        <taxon>Magnoliopsida</taxon>
        <taxon>eudicotyledons</taxon>
        <taxon>Gunneridae</taxon>
        <taxon>Pentapetalae</taxon>
        <taxon>rosids</taxon>
        <taxon>fabids</taxon>
        <taxon>Rosales</taxon>
        <taxon>Moraceae</taxon>
        <taxon>Ficeae</taxon>
        <taxon>Ficus</taxon>
    </lineage>
</organism>
<dbReference type="InterPro" id="IPR003591">
    <property type="entry name" value="Leu-rich_rpt_typical-subtyp"/>
</dbReference>
<evidence type="ECO:0000259" key="9">
    <source>
        <dbReference type="PROSITE" id="PS51032"/>
    </source>
</evidence>
<keyword evidence="6" id="KW-0238">DNA-binding</keyword>
<dbReference type="PROSITE" id="PS51032">
    <property type="entry name" value="AP2_ERF"/>
    <property type="match status" value="1"/>
</dbReference>
<dbReference type="CDD" id="cd00018">
    <property type="entry name" value="AP2"/>
    <property type="match status" value="1"/>
</dbReference>
<comment type="subcellular location">
    <subcellularLocation>
        <location evidence="1">Nucleus</location>
    </subcellularLocation>
</comment>
<dbReference type="PANTHER" id="PTHR31677">
    <property type="entry name" value="AP2 DOMAIN CLASS TRANSCRIPTION FACTOR"/>
    <property type="match status" value="1"/>
</dbReference>
<dbReference type="PANTHER" id="PTHR31677:SF196">
    <property type="entry name" value="ETHYLENE-RESPONSIVE TRANSCRIPTION FACTOR ERF109"/>
    <property type="match status" value="1"/>
</dbReference>
<keyword evidence="4" id="KW-0936">Ethylene signaling pathway</keyword>
<keyword evidence="2" id="KW-0433">Leucine-rich repeat</keyword>
<dbReference type="PRINTS" id="PR00367">
    <property type="entry name" value="ETHRSPELEMNT"/>
</dbReference>
<feature type="domain" description="AP2/ERF" evidence="9">
    <location>
        <begin position="18"/>
        <end position="75"/>
    </location>
</feature>
<dbReference type="Pfam" id="PF13855">
    <property type="entry name" value="LRR_8"/>
    <property type="match status" value="1"/>
</dbReference>
<evidence type="ECO:0000256" key="3">
    <source>
        <dbReference type="ARBA" id="ARBA00022737"/>
    </source>
</evidence>
<dbReference type="EMBL" id="BTGU01000070">
    <property type="protein sequence ID" value="GMN57467.1"/>
    <property type="molecule type" value="Genomic_DNA"/>
</dbReference>
<evidence type="ECO:0000256" key="4">
    <source>
        <dbReference type="ARBA" id="ARBA00022745"/>
    </source>
</evidence>
<dbReference type="InterPro" id="IPR016177">
    <property type="entry name" value="DNA-bd_dom_sf"/>
</dbReference>
<dbReference type="GO" id="GO:0009873">
    <property type="term" value="P:ethylene-activated signaling pathway"/>
    <property type="evidence" value="ECO:0007669"/>
    <property type="project" value="UniProtKB-KW"/>
</dbReference>
<name>A0AA88DLH3_FICCA</name>
<protein>
    <recommendedName>
        <fullName evidence="9">AP2/ERF domain-containing protein</fullName>
    </recommendedName>
</protein>
<dbReference type="SUPFAM" id="SSF52058">
    <property type="entry name" value="L domain-like"/>
    <property type="match status" value="1"/>
</dbReference>
<accession>A0AA88DLH3</accession>
<evidence type="ECO:0000256" key="5">
    <source>
        <dbReference type="ARBA" id="ARBA00023015"/>
    </source>
</evidence>
<reference evidence="10" key="1">
    <citation type="submission" date="2023-07" db="EMBL/GenBank/DDBJ databases">
        <title>draft genome sequence of fig (Ficus carica).</title>
        <authorList>
            <person name="Takahashi T."/>
            <person name="Nishimura K."/>
        </authorList>
    </citation>
    <scope>NUCLEOTIDE SEQUENCE</scope>
</reference>
<dbReference type="SMART" id="SM00369">
    <property type="entry name" value="LRR_TYP"/>
    <property type="match status" value="4"/>
</dbReference>
<gene>
    <name evidence="10" type="ORF">TIFTF001_026578</name>
</gene>
<dbReference type="GO" id="GO:0003677">
    <property type="term" value="F:DNA binding"/>
    <property type="evidence" value="ECO:0007669"/>
    <property type="project" value="UniProtKB-KW"/>
</dbReference>
<dbReference type="InterPro" id="IPR036955">
    <property type="entry name" value="AP2/ERF_dom_sf"/>
</dbReference>
<evidence type="ECO:0000256" key="2">
    <source>
        <dbReference type="ARBA" id="ARBA00022614"/>
    </source>
</evidence>
<keyword evidence="8" id="KW-0539">Nucleus</keyword>
<keyword evidence="3" id="KW-0677">Repeat</keyword>
<dbReference type="InterPro" id="IPR045344">
    <property type="entry name" value="C-JID"/>
</dbReference>
<evidence type="ECO:0000256" key="8">
    <source>
        <dbReference type="ARBA" id="ARBA00023242"/>
    </source>
</evidence>
<dbReference type="InterPro" id="IPR001611">
    <property type="entry name" value="Leu-rich_rpt"/>
</dbReference>
<proteinExistence type="predicted"/>
<dbReference type="InterPro" id="IPR001471">
    <property type="entry name" value="AP2/ERF_dom"/>
</dbReference>
<dbReference type="GO" id="GO:0005634">
    <property type="term" value="C:nucleus"/>
    <property type="evidence" value="ECO:0007669"/>
    <property type="project" value="UniProtKB-SubCell"/>
</dbReference>
<keyword evidence="5" id="KW-0805">Transcription regulation</keyword>
<dbReference type="Gene3D" id="3.30.730.10">
    <property type="entry name" value="AP2/ERF domain"/>
    <property type="match status" value="1"/>
</dbReference>
<dbReference type="GO" id="GO:0003700">
    <property type="term" value="F:DNA-binding transcription factor activity"/>
    <property type="evidence" value="ECO:0007669"/>
    <property type="project" value="InterPro"/>
</dbReference>
<evidence type="ECO:0000256" key="6">
    <source>
        <dbReference type="ARBA" id="ARBA00023125"/>
    </source>
</evidence>
<dbReference type="Proteomes" id="UP001187192">
    <property type="component" value="Unassembled WGS sequence"/>
</dbReference>
<sequence length="1571" mass="177537">MMNKQDEGGDQAADADPGFLGVRKRPWGRFAAEIRDPSKKSRIWLGTFDTAEEAARAYDHAARELRGPRARTNFVYSDTSTGSSVTSIYSSDNFSKTKNVSTNALQFSVFSDTSGASSVTSIHSSDDLSNTNKVSTNAHPLRIFGSSITSIHSSDDLSNTNKVSTNAHPLSIFSDTSAGSSVTFVHSDDDFSLNAHQLGSLVSQAPSVDLDSECVIDEIQNSKAAGDLTLEAHYQASESKSFLSRKEVFEDDRCKLKVISKENLRENISDIGEFFRNIEHLDLSDCNLRSLPESIGELNSLKYLNLRRCSSFNKIPTTLPRSLITLDLSKTAIQHVPPSLFERLPGLEYLYLQGCTFLECLPTSICGLKSLKCLQLTHCSSFVRFPDILLSMEHWRILDLEGTAIAELPSSIEKLIGLQLLILRDCKNLEFLPFSISHIKSLQDINLSGCWKVGKFSVTYSFIDGLFSAKVLDMSIKDVPNLIVLEICECTFLKHLPELPLSLEFLDASGCTSLETLVQNTLNRLVTEFQLRALCVSALSHGELKESAYYPGVGICCPGDEIPGWFNYQSMGSSINIKLPSNWHNSNFLDFALCAVVTRHVLDISKSFEGLYCTFHFKNNNGKRSRAFHWKFQDEELHGRPFYTHGTEIQFGHKFMLYKRESYNDCLGAVEVSFDFYTSKTLDSEDSEQLNDGYGFDNVKIVRCGVRLLYLQDANEFGFPTKTKQILGNLNSIGDQPEPGGSGNIKFDSLQNELSSKSPKPLSLSNKQLLTRHGESNVNNFVEVPYLGSSGNLPATTSSNAGFLFLLNNINLRQLRSLFRSQKLTEIPFFDPKKLQLVPIQSFGKDCLSPEDDFQLWKGIVLFFAFVIKDHDNLDDGWESKETFCNFRVDDYHLESPITFESLKYLGAGSFGICCHIPSQWFKGQVKKTSSIIESSVSMGRPDMELKFCGMRLIFEQDVEEFTKTLVQTVKEHRDQALNFSRHCKQLSDGAKKLESINDMISVGDDAFVGGETTMETLHEAEQGCPAIDNWTSTGRYARENHLYFDIPLGLFSPWFFHHSVGDTAICYLPRGIYEDEKWVGLELYVVFKQRPTVLHSNLDSDKIPSLLLVDVYAHGIARAPFSLPMLTYPLLVDGVYGSHFVFYHVPRACFSDQLNQCQGISILFRPSAPDLEVEMCGTKLLYEQDLELLTQAIIDCTQERQSALHLLHHQAEMYVKAETSERDAVKQEVPHYGLFSSSEREQITSLQKLLTSIELVPREVRKLLKKYRYCLARNQAYKEFDPVLVHSKLWILDNSDQDHINEAVREGADLTHGFSHLHIMIESLLIHGTDSMKWKRNLDSLLKQLSKNHVLITISFKEHVICAIKHFDPCSTYNFCFPGKKVLNWFKRQNSMSMVGTELPSDLYNDNNWKGLLVCAYFSLHHDNHHPIASLDMPFKIMCHLKAGGCCLNPVSLFSITKEKLKWLDHGFIWVTYMPRALLTELKEQSYVIARIYSDCTSVMVETCGIRLLYQQDVEDFKQTVLQCWTSFFDNLNSLYQIVPDEDDEILPDADSWETSGTVDDASHYMITTS</sequence>
<dbReference type="Pfam" id="PF00847">
    <property type="entry name" value="AP2"/>
    <property type="match status" value="1"/>
</dbReference>
<dbReference type="Gene3D" id="3.80.10.10">
    <property type="entry name" value="Ribonuclease Inhibitor"/>
    <property type="match status" value="2"/>
</dbReference>
<keyword evidence="7" id="KW-0804">Transcription</keyword>
<dbReference type="FunFam" id="3.30.730.10:FF:000001">
    <property type="entry name" value="Ethylene-responsive transcription factor 2"/>
    <property type="match status" value="1"/>
</dbReference>
<evidence type="ECO:0000256" key="1">
    <source>
        <dbReference type="ARBA" id="ARBA00004123"/>
    </source>
</evidence>
<comment type="caution">
    <text evidence="10">The sequence shown here is derived from an EMBL/GenBank/DDBJ whole genome shotgun (WGS) entry which is preliminary data.</text>
</comment>
<keyword evidence="11" id="KW-1185">Reference proteome</keyword>
<evidence type="ECO:0000256" key="7">
    <source>
        <dbReference type="ARBA" id="ARBA00023163"/>
    </source>
</evidence>
<dbReference type="SMART" id="SM00380">
    <property type="entry name" value="AP2"/>
    <property type="match status" value="1"/>
</dbReference>
<evidence type="ECO:0000313" key="10">
    <source>
        <dbReference type="EMBL" id="GMN57467.1"/>
    </source>
</evidence>
<dbReference type="Pfam" id="PF00560">
    <property type="entry name" value="LRR_1"/>
    <property type="match status" value="1"/>
</dbReference>
<dbReference type="Pfam" id="PF20160">
    <property type="entry name" value="C-JID"/>
    <property type="match status" value="2"/>
</dbReference>
<dbReference type="SUPFAM" id="SSF54171">
    <property type="entry name" value="DNA-binding domain"/>
    <property type="match status" value="1"/>
</dbReference>